<reference evidence="3" key="1">
    <citation type="journal article" date="2021" name="PeerJ">
        <title>Extensive microbial diversity within the chicken gut microbiome revealed by metagenomics and culture.</title>
        <authorList>
            <person name="Gilroy R."/>
            <person name="Ravi A."/>
            <person name="Getino M."/>
            <person name="Pursley I."/>
            <person name="Horton D.L."/>
            <person name="Alikhan N.F."/>
            <person name="Baker D."/>
            <person name="Gharbi K."/>
            <person name="Hall N."/>
            <person name="Watson M."/>
            <person name="Adriaenssens E.M."/>
            <person name="Foster-Nyarko E."/>
            <person name="Jarju S."/>
            <person name="Secka A."/>
            <person name="Antonio M."/>
            <person name="Oren A."/>
            <person name="Chaudhuri R.R."/>
            <person name="La Ragione R."/>
            <person name="Hildebrand F."/>
            <person name="Pallen M.J."/>
        </authorList>
    </citation>
    <scope>NUCLEOTIDE SEQUENCE</scope>
    <source>
        <strain evidence="3">ChiHecec3B27-8219</strain>
    </source>
</reference>
<gene>
    <name evidence="3" type="ORF">H9966_03280</name>
</gene>
<dbReference type="GO" id="GO:0004665">
    <property type="term" value="F:prephenate dehydrogenase (NADP+) activity"/>
    <property type="evidence" value="ECO:0007669"/>
    <property type="project" value="InterPro"/>
</dbReference>
<accession>A0A9D2FWY3</accession>
<reference evidence="3" key="2">
    <citation type="submission" date="2021-04" db="EMBL/GenBank/DDBJ databases">
        <authorList>
            <person name="Gilroy R."/>
        </authorList>
    </citation>
    <scope>NUCLEOTIDE SEQUENCE</scope>
    <source>
        <strain evidence="3">ChiHecec3B27-8219</strain>
    </source>
</reference>
<name>A0A9D2FWY3_9BACT</name>
<dbReference type="InterPro" id="IPR046826">
    <property type="entry name" value="PDH_N"/>
</dbReference>
<feature type="domain" description="Prephenate/arogenate dehydrogenase" evidence="2">
    <location>
        <begin position="1"/>
        <end position="260"/>
    </location>
</feature>
<comment type="caution">
    <text evidence="3">The sequence shown here is derived from an EMBL/GenBank/DDBJ whole genome shotgun (WGS) entry which is preliminary data.</text>
</comment>
<evidence type="ECO:0000259" key="2">
    <source>
        <dbReference type="PROSITE" id="PS51176"/>
    </source>
</evidence>
<sequence>MKILIMGAGKMGSFFIDLLSFDHEVAAYEKDPKRLRFTYNCQRFQTLEEVRDFKPQLVINAVTVKYTLAAFREVMPYLPSDCIVSDIASVKTGLKDFYERCGHPYVSTHPMFGPTFANLNQLSEENAIIISEGDYMGRIFFKDLYQKLGLNIYEYTFQEHDETVAYSLSIPFVSTFVFAAVMKHQDAPGTTFKRHMQIARGVLNEDEFLLQEILFNPYTSGQVNQIREQLKDLLDIIDHKDGDRMAAYVAKIRQNLKGDI</sequence>
<dbReference type="PROSITE" id="PS51176">
    <property type="entry name" value="PDH_ADH"/>
    <property type="match status" value="1"/>
</dbReference>
<proteinExistence type="predicted"/>
<dbReference type="AlphaFoldDB" id="A0A9D2FWY3"/>
<protein>
    <submittedName>
        <fullName evidence="3">Prephenate dehydrogenase/arogenate dehydrogenase family protein</fullName>
    </submittedName>
</protein>
<dbReference type="GO" id="GO:0008977">
    <property type="term" value="F:prephenate dehydrogenase (NAD+) activity"/>
    <property type="evidence" value="ECO:0007669"/>
    <property type="project" value="InterPro"/>
</dbReference>
<keyword evidence="1" id="KW-0560">Oxidoreductase</keyword>
<dbReference type="InterPro" id="IPR050812">
    <property type="entry name" value="Preph/Arog_dehydrog"/>
</dbReference>
<dbReference type="Pfam" id="PF02153">
    <property type="entry name" value="PDH_N"/>
    <property type="match status" value="1"/>
</dbReference>
<dbReference type="SUPFAM" id="SSF48179">
    <property type="entry name" value="6-phosphogluconate dehydrogenase C-terminal domain-like"/>
    <property type="match status" value="1"/>
</dbReference>
<dbReference type="FunFam" id="3.40.50.720:FF:000232">
    <property type="entry name" value="Prephenate dehydrogenase family protein"/>
    <property type="match status" value="1"/>
</dbReference>
<dbReference type="GO" id="GO:0006571">
    <property type="term" value="P:tyrosine biosynthetic process"/>
    <property type="evidence" value="ECO:0007669"/>
    <property type="project" value="InterPro"/>
</dbReference>
<evidence type="ECO:0000256" key="1">
    <source>
        <dbReference type="ARBA" id="ARBA00023002"/>
    </source>
</evidence>
<dbReference type="SUPFAM" id="SSF51735">
    <property type="entry name" value="NAD(P)-binding Rossmann-fold domains"/>
    <property type="match status" value="1"/>
</dbReference>
<dbReference type="EMBL" id="DXBE01000026">
    <property type="protein sequence ID" value="HIZ68894.1"/>
    <property type="molecule type" value="Genomic_DNA"/>
</dbReference>
<organism evidence="3 4">
    <name type="scientific">Candidatus Prevotella avicola</name>
    <dbReference type="NCBI Taxonomy" id="2838738"/>
    <lineage>
        <taxon>Bacteria</taxon>
        <taxon>Pseudomonadati</taxon>
        <taxon>Bacteroidota</taxon>
        <taxon>Bacteroidia</taxon>
        <taxon>Bacteroidales</taxon>
        <taxon>Prevotellaceae</taxon>
        <taxon>Prevotella</taxon>
    </lineage>
</organism>
<dbReference type="Gene3D" id="3.40.50.720">
    <property type="entry name" value="NAD(P)-binding Rossmann-like Domain"/>
    <property type="match status" value="1"/>
</dbReference>
<dbReference type="PANTHER" id="PTHR21363">
    <property type="entry name" value="PREPHENATE DEHYDROGENASE"/>
    <property type="match status" value="1"/>
</dbReference>
<dbReference type="GO" id="GO:0070403">
    <property type="term" value="F:NAD+ binding"/>
    <property type="evidence" value="ECO:0007669"/>
    <property type="project" value="InterPro"/>
</dbReference>
<dbReference type="InterPro" id="IPR036291">
    <property type="entry name" value="NAD(P)-bd_dom_sf"/>
</dbReference>
<dbReference type="InterPro" id="IPR003099">
    <property type="entry name" value="Prephen_DH"/>
</dbReference>
<dbReference type="PANTHER" id="PTHR21363:SF0">
    <property type="entry name" value="PREPHENATE DEHYDROGENASE [NADP(+)]"/>
    <property type="match status" value="1"/>
</dbReference>
<evidence type="ECO:0000313" key="4">
    <source>
        <dbReference type="Proteomes" id="UP000824055"/>
    </source>
</evidence>
<dbReference type="InterPro" id="IPR008927">
    <property type="entry name" value="6-PGluconate_DH-like_C_sf"/>
</dbReference>
<dbReference type="Proteomes" id="UP000824055">
    <property type="component" value="Unassembled WGS sequence"/>
</dbReference>
<evidence type="ECO:0000313" key="3">
    <source>
        <dbReference type="EMBL" id="HIZ68894.1"/>
    </source>
</evidence>